<dbReference type="Proteomes" id="UP001175261">
    <property type="component" value="Unassembled WGS sequence"/>
</dbReference>
<name>A0AA39GDT6_SARSR</name>
<evidence type="ECO:0000256" key="5">
    <source>
        <dbReference type="ARBA" id="ARBA00023239"/>
    </source>
</evidence>
<gene>
    <name evidence="7" type="ORF">NLU13_6665</name>
</gene>
<proteinExistence type="predicted"/>
<dbReference type="GO" id="GO:0016829">
    <property type="term" value="F:lyase activity"/>
    <property type="evidence" value="ECO:0007669"/>
    <property type="project" value="UniProtKB-KW"/>
</dbReference>
<keyword evidence="4" id="KW-0408">Iron</keyword>
<dbReference type="AlphaFoldDB" id="A0AA39GDT6"/>
<dbReference type="Pfam" id="PF13816">
    <property type="entry name" value="Dehydratase_hem"/>
    <property type="match status" value="1"/>
</dbReference>
<evidence type="ECO:0000313" key="7">
    <source>
        <dbReference type="EMBL" id="KAK0385485.1"/>
    </source>
</evidence>
<reference evidence="7" key="1">
    <citation type="submission" date="2022-10" db="EMBL/GenBank/DDBJ databases">
        <title>Determination and structural analysis of whole genome sequence of Sarocladium strictum F4-1.</title>
        <authorList>
            <person name="Hu L."/>
            <person name="Jiang Y."/>
        </authorList>
    </citation>
    <scope>NUCLEOTIDE SEQUENCE</scope>
    <source>
        <strain evidence="7">F4-1</strain>
    </source>
</reference>
<keyword evidence="5" id="KW-0456">Lyase</keyword>
<organism evidence="7 8">
    <name type="scientific">Sarocladium strictum</name>
    <name type="common">Black bundle disease fungus</name>
    <name type="synonym">Acremonium strictum</name>
    <dbReference type="NCBI Taxonomy" id="5046"/>
    <lineage>
        <taxon>Eukaryota</taxon>
        <taxon>Fungi</taxon>
        <taxon>Dikarya</taxon>
        <taxon>Ascomycota</taxon>
        <taxon>Pezizomycotina</taxon>
        <taxon>Sordariomycetes</taxon>
        <taxon>Hypocreomycetidae</taxon>
        <taxon>Hypocreales</taxon>
        <taxon>Sarocladiaceae</taxon>
        <taxon>Sarocladium</taxon>
    </lineage>
</organism>
<feature type="compositionally biased region" description="Basic and acidic residues" evidence="6">
    <location>
        <begin position="1"/>
        <end position="11"/>
    </location>
</feature>
<feature type="region of interest" description="Disordered" evidence="6">
    <location>
        <begin position="1"/>
        <end position="31"/>
    </location>
</feature>
<keyword evidence="3" id="KW-0479">Metal-binding</keyword>
<feature type="compositionally biased region" description="Pro residues" evidence="6">
    <location>
        <begin position="21"/>
        <end position="31"/>
    </location>
</feature>
<dbReference type="GO" id="GO:0046872">
    <property type="term" value="F:metal ion binding"/>
    <property type="evidence" value="ECO:0007669"/>
    <property type="project" value="UniProtKB-KW"/>
</dbReference>
<sequence>MDHHLETERDGAPTARRYPLAKPPNHSPPVPRWQLVFPPDRTTVFTAYVGVQTHPGSVDTTLESKRQAASEIESWISAAPDDGPIAVERFVCLRGSDMPGSSVWVCYWDCEDSFKRSIARLDLSSLHDRLSVESRSHVGLWYEAFASAIARLETNYTGIDYLPGLARLPGTSTEEHKLTAYWGAARDRIPNAAFDRFDKPDKPLYSIFSAETASWELLKGSNNENVVHIRSGQFWEECGPEEASSYEGRLEPALESGLRYLWEHPAETGAIETCVTGFFESLSSLEQWAHTHKSHLAIYHGAMNHAKKFGSVRKFRTWHEVSVLGKNASMFQYLNCVPGTGVGSYLCPNATNPLGN</sequence>
<evidence type="ECO:0000256" key="4">
    <source>
        <dbReference type="ARBA" id="ARBA00023004"/>
    </source>
</evidence>
<evidence type="ECO:0000313" key="8">
    <source>
        <dbReference type="Proteomes" id="UP001175261"/>
    </source>
</evidence>
<evidence type="ECO:0000256" key="6">
    <source>
        <dbReference type="SAM" id="MobiDB-lite"/>
    </source>
</evidence>
<comment type="caution">
    <text evidence="7">The sequence shown here is derived from an EMBL/GenBank/DDBJ whole genome shotgun (WGS) entry which is preliminary data.</text>
</comment>
<keyword evidence="2" id="KW-0349">Heme</keyword>
<dbReference type="EMBL" id="JAPDFR010000006">
    <property type="protein sequence ID" value="KAK0385485.1"/>
    <property type="molecule type" value="Genomic_DNA"/>
</dbReference>
<protein>
    <recommendedName>
        <fullName evidence="9">Phenylacetaldoxime dehydratase</fullName>
    </recommendedName>
</protein>
<evidence type="ECO:0000256" key="1">
    <source>
        <dbReference type="ARBA" id="ARBA00001970"/>
    </source>
</evidence>
<evidence type="ECO:0000256" key="2">
    <source>
        <dbReference type="ARBA" id="ARBA00022617"/>
    </source>
</evidence>
<accession>A0AA39GDT6</accession>
<evidence type="ECO:0000256" key="3">
    <source>
        <dbReference type="ARBA" id="ARBA00022723"/>
    </source>
</evidence>
<dbReference type="InterPro" id="IPR025702">
    <property type="entry name" value="OXD"/>
</dbReference>
<evidence type="ECO:0008006" key="9">
    <source>
        <dbReference type="Google" id="ProtNLM"/>
    </source>
</evidence>
<comment type="cofactor">
    <cofactor evidence="1">
        <name>heme b</name>
        <dbReference type="ChEBI" id="CHEBI:60344"/>
    </cofactor>
</comment>
<keyword evidence="8" id="KW-1185">Reference proteome</keyword>